<evidence type="ECO:0000313" key="4">
    <source>
        <dbReference type="EMBL" id="CBK21443.2"/>
    </source>
</evidence>
<evidence type="ECO:0000256" key="2">
    <source>
        <dbReference type="ARBA" id="ARBA00023043"/>
    </source>
</evidence>
<dbReference type="Proteomes" id="UP000008312">
    <property type="component" value="Unassembled WGS sequence"/>
</dbReference>
<evidence type="ECO:0000313" key="5">
    <source>
        <dbReference type="Proteomes" id="UP000008312"/>
    </source>
</evidence>
<feature type="repeat" description="ANK" evidence="3">
    <location>
        <begin position="168"/>
        <end position="200"/>
    </location>
</feature>
<dbReference type="PANTHER" id="PTHR24166">
    <property type="entry name" value="ROLLING PEBBLES, ISOFORM B"/>
    <property type="match status" value="1"/>
</dbReference>
<dbReference type="SMART" id="SM00248">
    <property type="entry name" value="ANK"/>
    <property type="match status" value="5"/>
</dbReference>
<name>D8M054_BLAHO</name>
<dbReference type="RefSeq" id="XP_012895491.1">
    <property type="nucleotide sequence ID" value="XM_013040037.1"/>
</dbReference>
<gene>
    <name evidence="4" type="ORF">GSBLH_T00001612001</name>
</gene>
<dbReference type="Gene3D" id="1.25.40.20">
    <property type="entry name" value="Ankyrin repeat-containing domain"/>
    <property type="match status" value="2"/>
</dbReference>
<dbReference type="InterPro" id="IPR002110">
    <property type="entry name" value="Ankyrin_rpt"/>
</dbReference>
<accession>D8M054</accession>
<protein>
    <submittedName>
        <fullName evidence="4">Uncharacterized protein</fullName>
    </submittedName>
</protein>
<dbReference type="SUPFAM" id="SSF48403">
    <property type="entry name" value="Ankyrin repeat"/>
    <property type="match status" value="1"/>
</dbReference>
<evidence type="ECO:0000256" key="3">
    <source>
        <dbReference type="PROSITE-ProRule" id="PRU00023"/>
    </source>
</evidence>
<reference evidence="4" key="1">
    <citation type="submission" date="2010-02" db="EMBL/GenBank/DDBJ databases">
        <title>Sequencing and annotation of the Blastocystis hominis genome.</title>
        <authorList>
            <person name="Wincker P."/>
        </authorList>
    </citation>
    <scope>NUCLEOTIDE SEQUENCE</scope>
    <source>
        <strain evidence="4">Singapore isolate B</strain>
    </source>
</reference>
<dbReference type="InterPro" id="IPR050889">
    <property type="entry name" value="Dendritic_Spine_Reg/Scaffold"/>
</dbReference>
<keyword evidence="1" id="KW-0677">Repeat</keyword>
<dbReference type="PROSITE" id="PS50088">
    <property type="entry name" value="ANK_REPEAT"/>
    <property type="match status" value="3"/>
</dbReference>
<dbReference type="InterPro" id="IPR036770">
    <property type="entry name" value="Ankyrin_rpt-contain_sf"/>
</dbReference>
<dbReference type="GeneID" id="24918849"/>
<proteinExistence type="predicted"/>
<dbReference type="OrthoDB" id="90295at2759"/>
<dbReference type="PRINTS" id="PR01415">
    <property type="entry name" value="ANKYRIN"/>
</dbReference>
<evidence type="ECO:0000256" key="1">
    <source>
        <dbReference type="ARBA" id="ARBA00022737"/>
    </source>
</evidence>
<keyword evidence="5" id="KW-1185">Reference proteome</keyword>
<keyword evidence="2 3" id="KW-0040">ANK repeat</keyword>
<feature type="repeat" description="ANK" evidence="3">
    <location>
        <begin position="70"/>
        <end position="102"/>
    </location>
</feature>
<sequence>MPVTAVPVSDGEGSKPHNKKRVRFASEVKASSRLVSQPGSLSLNLCDLLTAASVGDSLSLDFLSNHAFSRGMTGLMLASREGNESACKHLISYGCQLDCQDSCGYTALMYACREGHLPVARVLLLAGANASLSTPFGYNSLLIASLNGFSDLASLLCSYVNPNVTDVDGLTPLSCACKNNHALTVSVLLDHGADLSLSDLQGRTPVMYAIDNNSFAVLDQLLQRNIFLEYHNPKQLGVVYIAALRSNRYLTEFLVRSPLYIEEFLDDLTRFPHASTAFFTEYAVYGAIRQRCLEPELLASVLMERAKSSAMLLIEQYLRGRTAMHLWGLVETCAWCLQVCKIGCGAEGAAELQEMEFFWRFVERVVRACANSVVSELKVERKNERESDLVDAPSDLDRETENDMNHEPNCVCDQSCKAKGEMNHTVKAEQSIDHHSNVVDRSVDPTIELHHDSVDHSIELHHDSVDHSIELDDSVDHSIELDDSVDLHHDFYPASHSKVCTNASLVPSSLLQVKLLFFFLELYCLGLSVLRASFAKRRTTYHPSSRLLTFFSANKLFLRWGRRGFVTCRILVAKYSSISKQMVYFANTFTKVFLCSSSSSSVDSCYAL</sequence>
<dbReference type="InParanoid" id="D8M054"/>
<dbReference type="EMBL" id="FN668642">
    <property type="protein sequence ID" value="CBK21443.2"/>
    <property type="molecule type" value="Genomic_DNA"/>
</dbReference>
<organism evidence="4">
    <name type="scientific">Blastocystis hominis</name>
    <dbReference type="NCBI Taxonomy" id="12968"/>
    <lineage>
        <taxon>Eukaryota</taxon>
        <taxon>Sar</taxon>
        <taxon>Stramenopiles</taxon>
        <taxon>Bigyra</taxon>
        <taxon>Opalozoa</taxon>
        <taxon>Opalinata</taxon>
        <taxon>Blastocystidae</taxon>
        <taxon>Blastocystis</taxon>
    </lineage>
</organism>
<dbReference type="AlphaFoldDB" id="D8M054"/>
<dbReference type="Pfam" id="PF12796">
    <property type="entry name" value="Ank_2"/>
    <property type="match status" value="2"/>
</dbReference>
<dbReference type="PANTHER" id="PTHR24166:SF48">
    <property type="entry name" value="PROTEIN VAPYRIN"/>
    <property type="match status" value="1"/>
</dbReference>
<dbReference type="PROSITE" id="PS50297">
    <property type="entry name" value="ANK_REP_REGION"/>
    <property type="match status" value="2"/>
</dbReference>
<feature type="repeat" description="ANK" evidence="3">
    <location>
        <begin position="103"/>
        <end position="135"/>
    </location>
</feature>